<evidence type="ECO:0000256" key="1">
    <source>
        <dbReference type="ARBA" id="ARBA00022679"/>
    </source>
</evidence>
<dbReference type="AlphaFoldDB" id="A0A1G4VK82"/>
<dbReference type="STRING" id="1502745.SAMN02799620_01127"/>
<dbReference type="SUPFAM" id="SSF55729">
    <property type="entry name" value="Acyl-CoA N-acyltransferases (Nat)"/>
    <property type="match status" value="1"/>
</dbReference>
<dbReference type="Pfam" id="PF00583">
    <property type="entry name" value="Acetyltransf_1"/>
    <property type="match status" value="1"/>
</dbReference>
<dbReference type="GO" id="GO:0008999">
    <property type="term" value="F:protein-N-terminal-alanine acetyltransferase activity"/>
    <property type="evidence" value="ECO:0007669"/>
    <property type="project" value="TreeGrafter"/>
</dbReference>
<feature type="binding site" evidence="4">
    <location>
        <position position="217"/>
    </location>
    <ligand>
        <name>1D-myo-inositol 2-(L-cysteinylamino)-2-deoxy-alpha-D-glucopyranoside</name>
        <dbReference type="ChEBI" id="CHEBI:58887"/>
    </ligand>
</feature>
<dbReference type="RefSeq" id="WP_090354472.1">
    <property type="nucleotide sequence ID" value="NZ_FMUB01000002.1"/>
</dbReference>
<comment type="caution">
    <text evidence="4">Lacks conserved residue(s) required for the propagation of feature annotation.</text>
</comment>
<evidence type="ECO:0000256" key="3">
    <source>
        <dbReference type="ARBA" id="ARBA00023315"/>
    </source>
</evidence>
<dbReference type="InterPro" id="IPR017813">
    <property type="entry name" value="Mycothiol_AcTrfase"/>
</dbReference>
<evidence type="ECO:0000256" key="2">
    <source>
        <dbReference type="ARBA" id="ARBA00022737"/>
    </source>
</evidence>
<dbReference type="InterPro" id="IPR016181">
    <property type="entry name" value="Acyl_CoA_acyltransferase"/>
</dbReference>
<dbReference type="PANTHER" id="PTHR43617:SF31">
    <property type="entry name" value="MYCOTHIOL ACETYLTRANSFERASE"/>
    <property type="match status" value="1"/>
</dbReference>
<feature type="binding site" evidence="4">
    <location>
        <begin position="278"/>
        <end position="283"/>
    </location>
    <ligand>
        <name>acetyl-CoA</name>
        <dbReference type="ChEBI" id="CHEBI:57288"/>
        <label>2</label>
    </ligand>
</feature>
<dbReference type="GO" id="GO:0010125">
    <property type="term" value="P:mycothiol biosynthetic process"/>
    <property type="evidence" value="ECO:0007669"/>
    <property type="project" value="UniProtKB-UniRule"/>
</dbReference>
<dbReference type="Pfam" id="PF08445">
    <property type="entry name" value="FR47"/>
    <property type="match status" value="1"/>
</dbReference>
<sequence>MISWQTGLPVSEQQRIAALIDAATAHDGVAPVGDQVLRELSRDDTRHLLALDGGELVGYLNLASAMAELVVHPQARRRGIGSALARTGLAESGDDIRVWAHGNLEPAQALAAALKLVPKRELLQMRRGLADLPALPAVDGLRTYAGPSDDAELLRVNNAAFSWHPEQGGWTEADIAERRGESWFDPAGLFMVFEGSGGLERSDSGGGSRLLGFHWTKIHSAPGGDVHDRGLGEVYVVGVDPAAQGRGLGAVLTLVGLHHLAQRLGPGSEVTLYVEGDNTAAVKTYRRLGFTVFSADVAYGK</sequence>
<dbReference type="GO" id="GO:0035447">
    <property type="term" value="F:mycothiol synthase activity"/>
    <property type="evidence" value="ECO:0007669"/>
    <property type="project" value="UniProtKB-UniRule"/>
</dbReference>
<feature type="binding site" evidence="4">
    <location>
        <position position="273"/>
    </location>
    <ligand>
        <name>1D-myo-inositol 2-(L-cysteinylamino)-2-deoxy-alpha-D-glucopyranoside</name>
        <dbReference type="ChEBI" id="CHEBI:58887"/>
    </ligand>
</feature>
<comment type="similarity">
    <text evidence="4">Belongs to the acetyltransferase family. MshD subfamily.</text>
</comment>
<dbReference type="EMBL" id="FMUB01000002">
    <property type="protein sequence ID" value="SCX08005.1"/>
    <property type="molecule type" value="Genomic_DNA"/>
</dbReference>
<feature type="domain" description="GCN5-related N-acetyltransferase Rv2170-like" evidence="6">
    <location>
        <begin position="221"/>
        <end position="293"/>
    </location>
</feature>
<feature type="binding site" evidence="4">
    <location>
        <begin position="77"/>
        <end position="82"/>
    </location>
    <ligand>
        <name>acetyl-CoA</name>
        <dbReference type="ChEBI" id="CHEBI:57288"/>
        <label>1</label>
    </ligand>
</feature>
<feature type="binding site" evidence="4">
    <location>
        <position position="233"/>
    </location>
    <ligand>
        <name>1D-myo-inositol 2-(L-cysteinylamino)-2-deoxy-alpha-D-glucopyranoside</name>
        <dbReference type="ChEBI" id="CHEBI:58887"/>
    </ligand>
</feature>
<dbReference type="HAMAP" id="MF_01698">
    <property type="entry name" value="MshD"/>
    <property type="match status" value="1"/>
</dbReference>
<dbReference type="NCBIfam" id="TIGR03448">
    <property type="entry name" value="mycothiol_MshD"/>
    <property type="match status" value="1"/>
</dbReference>
<keyword evidence="2 4" id="KW-0677">Repeat</keyword>
<feature type="binding site" evidence="4">
    <location>
        <position position="34"/>
    </location>
    <ligand>
        <name>1D-myo-inositol 2-(L-cysteinylamino)-2-deoxy-alpha-D-glucopyranoside</name>
        <dbReference type="ChEBI" id="CHEBI:58887"/>
    </ligand>
</feature>
<comment type="function">
    <text evidence="4">Catalyzes the transfer of acetyl from acetyl-CoA to desacetylmycothiol (Cys-GlcN-Ins) to form mycothiol.</text>
</comment>
<keyword evidence="1 4" id="KW-0808">Transferase</keyword>
<reference evidence="8" key="1">
    <citation type="submission" date="2016-10" db="EMBL/GenBank/DDBJ databases">
        <authorList>
            <person name="Varghese N."/>
            <person name="Submissions S."/>
        </authorList>
    </citation>
    <scope>NUCLEOTIDE SEQUENCE [LARGE SCALE GENOMIC DNA]</scope>
    <source>
        <strain evidence="8">UNC267MFSha1.1M11</strain>
    </source>
</reference>
<feature type="binding site" evidence="4">
    <location>
        <begin position="69"/>
        <end position="71"/>
    </location>
    <ligand>
        <name>acetyl-CoA</name>
        <dbReference type="ChEBI" id="CHEBI:57288"/>
        <label>1</label>
    </ligand>
</feature>
<keyword evidence="3 4" id="KW-0012">Acyltransferase</keyword>
<evidence type="ECO:0000259" key="5">
    <source>
        <dbReference type="Pfam" id="PF00583"/>
    </source>
</evidence>
<dbReference type="InterPro" id="IPR000182">
    <property type="entry name" value="GNAT_dom"/>
</dbReference>
<comment type="catalytic activity">
    <reaction evidence="4">
        <text>1D-myo-inositol 2-(L-cysteinylamino)-2-deoxy-alpha-D-glucopyranoside + acetyl-CoA = mycothiol + CoA + H(+)</text>
        <dbReference type="Rhea" id="RHEA:26172"/>
        <dbReference type="ChEBI" id="CHEBI:15378"/>
        <dbReference type="ChEBI" id="CHEBI:16768"/>
        <dbReference type="ChEBI" id="CHEBI:57287"/>
        <dbReference type="ChEBI" id="CHEBI:57288"/>
        <dbReference type="ChEBI" id="CHEBI:58887"/>
        <dbReference type="EC" id="2.3.1.189"/>
    </reaction>
</comment>
<comment type="subunit">
    <text evidence="4">Monomer.</text>
</comment>
<evidence type="ECO:0000313" key="8">
    <source>
        <dbReference type="Proteomes" id="UP000199707"/>
    </source>
</evidence>
<evidence type="ECO:0000259" key="6">
    <source>
        <dbReference type="Pfam" id="PF08445"/>
    </source>
</evidence>
<gene>
    <name evidence="4" type="primary">mshD</name>
    <name evidence="7" type="ORF">SAMN02799620_01127</name>
</gene>
<proteinExistence type="inferred from homology"/>
<feature type="binding site" evidence="4">
    <location>
        <begin position="237"/>
        <end position="239"/>
    </location>
    <ligand>
        <name>acetyl-CoA</name>
        <dbReference type="ChEBI" id="CHEBI:57288"/>
        <label>2</label>
    </ligand>
</feature>
<dbReference type="InterPro" id="IPR050276">
    <property type="entry name" value="MshD_Acetyltransferase"/>
</dbReference>
<dbReference type="InterPro" id="IPR013653">
    <property type="entry name" value="GCN5-like_dom"/>
</dbReference>
<evidence type="ECO:0000313" key="7">
    <source>
        <dbReference type="EMBL" id="SCX08005.1"/>
    </source>
</evidence>
<evidence type="ECO:0000256" key="4">
    <source>
        <dbReference type="HAMAP-Rule" id="MF_01698"/>
    </source>
</evidence>
<dbReference type="Proteomes" id="UP000199707">
    <property type="component" value="Unassembled WGS sequence"/>
</dbReference>
<organism evidence="7 8">
    <name type="scientific">Mycolicibacterium fluoranthenivorans</name>
    <dbReference type="NCBI Taxonomy" id="258505"/>
    <lineage>
        <taxon>Bacteria</taxon>
        <taxon>Bacillati</taxon>
        <taxon>Actinomycetota</taxon>
        <taxon>Actinomycetes</taxon>
        <taxon>Mycobacteriales</taxon>
        <taxon>Mycobacteriaceae</taxon>
        <taxon>Mycolicibacterium</taxon>
    </lineage>
</organism>
<dbReference type="CDD" id="cd04301">
    <property type="entry name" value="NAT_SF"/>
    <property type="match status" value="1"/>
</dbReference>
<dbReference type="PANTHER" id="PTHR43617">
    <property type="entry name" value="L-AMINO ACID N-ACETYLTRANSFERASE"/>
    <property type="match status" value="1"/>
</dbReference>
<dbReference type="PIRSF" id="PIRSF021524">
    <property type="entry name" value="MSH_acetyltransferase"/>
    <property type="match status" value="1"/>
</dbReference>
<feature type="binding site" evidence="4">
    <location>
        <position position="166"/>
    </location>
    <ligand>
        <name>1D-myo-inositol 2-(L-cysteinylamino)-2-deoxy-alpha-D-glucopyranoside</name>
        <dbReference type="ChEBI" id="CHEBI:58887"/>
    </ligand>
</feature>
<dbReference type="Gene3D" id="3.40.630.30">
    <property type="match status" value="1"/>
</dbReference>
<protein>
    <recommendedName>
        <fullName evidence="4">Mycothiol acetyltransferase</fullName>
        <shortName evidence="4">MSH acetyltransferase</shortName>
        <ecNumber evidence="4">2.3.1.189</ecNumber>
    </recommendedName>
    <alternativeName>
        <fullName evidence="4">Mycothiol synthase</fullName>
    </alternativeName>
</protein>
<feature type="domain" description="N-acetyltransferase" evidence="5">
    <location>
        <begin position="39"/>
        <end position="96"/>
    </location>
</feature>
<dbReference type="EC" id="2.3.1.189" evidence="4"/>
<name>A0A1G4VK82_9MYCO</name>
<accession>A0A1G4VK82</accession>